<name>A0AAV3SZN9_9EURY</name>
<dbReference type="RefSeq" id="WP_227261493.1">
    <property type="nucleotide sequence ID" value="NZ_BAAADU010000002.1"/>
</dbReference>
<evidence type="ECO:0000313" key="2">
    <source>
        <dbReference type="EMBL" id="GAA0647926.1"/>
    </source>
</evidence>
<evidence type="ECO:0000313" key="3">
    <source>
        <dbReference type="Proteomes" id="UP001500194"/>
    </source>
</evidence>
<dbReference type="GeneID" id="68572077"/>
<dbReference type="EMBL" id="BAAADU010000002">
    <property type="protein sequence ID" value="GAA0647926.1"/>
    <property type="molecule type" value="Genomic_DNA"/>
</dbReference>
<gene>
    <name evidence="2" type="ORF">GCM10009019_08000</name>
</gene>
<evidence type="ECO:0000256" key="1">
    <source>
        <dbReference type="SAM" id="MobiDB-lite"/>
    </source>
</evidence>
<dbReference type="AlphaFoldDB" id="A0AAV3SZN9"/>
<dbReference type="Proteomes" id="UP001500194">
    <property type="component" value="Unassembled WGS sequence"/>
</dbReference>
<feature type="compositionally biased region" description="Basic and acidic residues" evidence="1">
    <location>
        <begin position="293"/>
        <end position="302"/>
    </location>
</feature>
<feature type="region of interest" description="Disordered" evidence="1">
    <location>
        <begin position="279"/>
        <end position="323"/>
    </location>
</feature>
<dbReference type="InterPro" id="IPR043901">
    <property type="entry name" value="DUF5787"/>
</dbReference>
<reference evidence="2 3" key="1">
    <citation type="journal article" date="2019" name="Int. J. Syst. Evol. Microbiol.">
        <title>The Global Catalogue of Microorganisms (GCM) 10K type strain sequencing project: providing services to taxonomists for standard genome sequencing and annotation.</title>
        <authorList>
            <consortium name="The Broad Institute Genomics Platform"/>
            <consortium name="The Broad Institute Genome Sequencing Center for Infectious Disease"/>
            <person name="Wu L."/>
            <person name="Ma J."/>
        </authorList>
    </citation>
    <scope>NUCLEOTIDE SEQUENCE [LARGE SCALE GENOMIC DNA]</scope>
    <source>
        <strain evidence="2 3">JCM 16327</strain>
    </source>
</reference>
<sequence>MREFAFELRLCAHLESREEVVSRQLGASVHGTGNRILDVVTVAPGPAFEGRVALTPDEIPAGVLDADVGAGRWRRVSEAFDGPPERAHRLAEAGADAGFLELTRRDGQRVVRQVARYPDDWFGRIVGIENKPDLGTPGDLDFQLRHDAALGLLDEVVLATESYVTRAHLNRIPEAVGVWRVDFAADDPITVVREATPLDPDAPGVEILDERGLETRVGFASPDEKAAKRRRLAERAFGKGWRTYGLPACAESKRGREAGAATLPYCAFKERLVDAASECGPDCPGYEPGDAPDADRDAERAARTAWTPDAGEKRTQTALDRFN</sequence>
<proteinExistence type="predicted"/>
<keyword evidence="3" id="KW-1185">Reference proteome</keyword>
<organism evidence="2 3">
    <name type="scientific">Salarchaeum japonicum</name>
    <dbReference type="NCBI Taxonomy" id="555573"/>
    <lineage>
        <taxon>Archaea</taxon>
        <taxon>Methanobacteriati</taxon>
        <taxon>Methanobacteriota</taxon>
        <taxon>Stenosarchaea group</taxon>
        <taxon>Halobacteria</taxon>
        <taxon>Halobacteriales</taxon>
        <taxon>Halobacteriaceae</taxon>
    </lineage>
</organism>
<comment type="caution">
    <text evidence="2">The sequence shown here is derived from an EMBL/GenBank/DDBJ whole genome shotgun (WGS) entry which is preliminary data.</text>
</comment>
<accession>A0AAV3SZN9</accession>
<dbReference type="Pfam" id="PF19100">
    <property type="entry name" value="DUF5787"/>
    <property type="match status" value="1"/>
</dbReference>
<protein>
    <submittedName>
        <fullName evidence="2">DUF5787 family protein</fullName>
    </submittedName>
</protein>